<dbReference type="GO" id="GO:0030313">
    <property type="term" value="C:cell envelope"/>
    <property type="evidence" value="ECO:0007669"/>
    <property type="project" value="UniProtKB-SubCell"/>
</dbReference>
<evidence type="ECO:0000313" key="8">
    <source>
        <dbReference type="Proteomes" id="UP000070107"/>
    </source>
</evidence>
<sequence>MKRRQLLAIFGAATLAISPLLTASAALADALTDITTRGVLRVAVPQDFPPFGSVGTDMAPMGYDIDMANLIGEKLGVKTELVPVTSANRIPYLQTNKVDLVISSLGKNAEREAVIDFSAAYAPFFNGIFAPDAVSVSKAEDLADKTIGVTRGAVEDLELTKIAPKNAVIKRYEDNNGTISAFLSGQVDVVATGNVVAAAILAKNPPKRPELKFLIKNSPCYIGLNKAEPALREKVNAIIAEARVDGSLNAISQKWLGADLPADL</sequence>
<evidence type="ECO:0000256" key="2">
    <source>
        <dbReference type="ARBA" id="ARBA00010333"/>
    </source>
</evidence>
<evidence type="ECO:0000256" key="3">
    <source>
        <dbReference type="ARBA" id="ARBA00022729"/>
    </source>
</evidence>
<feature type="signal peptide" evidence="5">
    <location>
        <begin position="1"/>
        <end position="28"/>
    </location>
</feature>
<dbReference type="SMART" id="SM00062">
    <property type="entry name" value="PBPb"/>
    <property type="match status" value="1"/>
</dbReference>
<organism evidence="7 8">
    <name type="scientific">Paramesorhizobium deserti</name>
    <dbReference type="NCBI Taxonomy" id="1494590"/>
    <lineage>
        <taxon>Bacteria</taxon>
        <taxon>Pseudomonadati</taxon>
        <taxon>Pseudomonadota</taxon>
        <taxon>Alphaproteobacteria</taxon>
        <taxon>Hyphomicrobiales</taxon>
        <taxon>Phyllobacteriaceae</taxon>
        <taxon>Paramesorhizobium</taxon>
    </lineage>
</organism>
<dbReference type="SUPFAM" id="SSF53850">
    <property type="entry name" value="Periplasmic binding protein-like II"/>
    <property type="match status" value="1"/>
</dbReference>
<dbReference type="STRING" id="1494590.ATN84_14790"/>
<evidence type="ECO:0000256" key="5">
    <source>
        <dbReference type="SAM" id="SignalP"/>
    </source>
</evidence>
<comment type="subcellular location">
    <subcellularLocation>
        <location evidence="1">Cell envelope</location>
    </subcellularLocation>
</comment>
<dbReference type="AlphaFoldDB" id="A0A135HSK5"/>
<accession>A0A135HSK5</accession>
<dbReference type="RefSeq" id="WP_068882939.1">
    <property type="nucleotide sequence ID" value="NZ_LNTU01000034.1"/>
</dbReference>
<name>A0A135HSK5_9HYPH</name>
<protein>
    <submittedName>
        <fullName evidence="7">Amino acid ABC transporter substrate-binding protein</fullName>
    </submittedName>
</protein>
<dbReference type="OrthoDB" id="6192933at2"/>
<dbReference type="Gene3D" id="3.40.190.10">
    <property type="entry name" value="Periplasmic binding protein-like II"/>
    <property type="match status" value="2"/>
</dbReference>
<dbReference type="PANTHER" id="PTHR35936">
    <property type="entry name" value="MEMBRANE-BOUND LYTIC MUREIN TRANSGLYCOSYLASE F"/>
    <property type="match status" value="1"/>
</dbReference>
<proteinExistence type="inferred from homology"/>
<evidence type="ECO:0000259" key="6">
    <source>
        <dbReference type="SMART" id="SM00062"/>
    </source>
</evidence>
<evidence type="ECO:0000313" key="7">
    <source>
        <dbReference type="EMBL" id="KXF76166.1"/>
    </source>
</evidence>
<comment type="caution">
    <text evidence="7">The sequence shown here is derived from an EMBL/GenBank/DDBJ whole genome shotgun (WGS) entry which is preliminary data.</text>
</comment>
<dbReference type="EMBL" id="LNTU01000034">
    <property type="protein sequence ID" value="KXF76166.1"/>
    <property type="molecule type" value="Genomic_DNA"/>
</dbReference>
<dbReference type="Pfam" id="PF00497">
    <property type="entry name" value="SBP_bac_3"/>
    <property type="match status" value="1"/>
</dbReference>
<reference evidence="7 8" key="1">
    <citation type="submission" date="2015-11" db="EMBL/GenBank/DDBJ databases">
        <title>Draft genome sequence of Paramesorhizobium deserti A-3-E, a strain highly resistant to diverse beta-lactam antibiotics.</title>
        <authorList>
            <person name="Lv R."/>
            <person name="Yang X."/>
            <person name="Fang N."/>
            <person name="Guo J."/>
            <person name="Luo X."/>
            <person name="Peng F."/>
            <person name="Yang R."/>
            <person name="Cui Y."/>
            <person name="Fang C."/>
            <person name="Song Y."/>
        </authorList>
    </citation>
    <scope>NUCLEOTIDE SEQUENCE [LARGE SCALE GENOMIC DNA]</scope>
    <source>
        <strain evidence="7 8">A-3-E</strain>
    </source>
</reference>
<dbReference type="PROSITE" id="PS01039">
    <property type="entry name" value="SBP_BACTERIAL_3"/>
    <property type="match status" value="1"/>
</dbReference>
<dbReference type="Proteomes" id="UP000070107">
    <property type="component" value="Unassembled WGS sequence"/>
</dbReference>
<keyword evidence="3 5" id="KW-0732">Signal</keyword>
<evidence type="ECO:0000256" key="4">
    <source>
        <dbReference type="RuleBase" id="RU003744"/>
    </source>
</evidence>
<dbReference type="InterPro" id="IPR018313">
    <property type="entry name" value="SBP_3_CS"/>
</dbReference>
<gene>
    <name evidence="7" type="ORF">ATN84_14790</name>
</gene>
<evidence type="ECO:0000256" key="1">
    <source>
        <dbReference type="ARBA" id="ARBA00004196"/>
    </source>
</evidence>
<feature type="domain" description="Solute-binding protein family 3/N-terminal" evidence="6">
    <location>
        <begin position="39"/>
        <end position="259"/>
    </location>
</feature>
<comment type="similarity">
    <text evidence="2 4">Belongs to the bacterial solute-binding protein 3 family.</text>
</comment>
<dbReference type="InterPro" id="IPR001638">
    <property type="entry name" value="Solute-binding_3/MltF_N"/>
</dbReference>
<dbReference type="CDD" id="cd01072">
    <property type="entry name" value="PBP2_SMa0082_like"/>
    <property type="match status" value="1"/>
</dbReference>
<feature type="chain" id="PRO_5007465298" evidence="5">
    <location>
        <begin position="29"/>
        <end position="264"/>
    </location>
</feature>
<dbReference type="PANTHER" id="PTHR35936:SF37">
    <property type="entry name" value="AMINO ACID ABC TRANSPORTER SUBSTRATE-BINDING PROTEIN"/>
    <property type="match status" value="1"/>
</dbReference>
<keyword evidence="8" id="KW-1185">Reference proteome</keyword>